<sequence>MELSKVLCTKRCTNNHRSWTRIREFIHRHMAISAGKKSCSLIPTTKDEQEEKELCAPPPTPTMSPKTGTSMASTTTTKSQDHFARCTARLITWLRRAYVGVEEKQKDTALDREIPGLEAYLRNFYMEERVDYPSGMGIDGSSAGRR</sequence>
<evidence type="ECO:0000313" key="2">
    <source>
        <dbReference type="EMBL" id="RDL41814.1"/>
    </source>
</evidence>
<protein>
    <submittedName>
        <fullName evidence="2">Uncharacterized protein</fullName>
    </submittedName>
</protein>
<dbReference type="AlphaFoldDB" id="A0A370U210"/>
<feature type="compositionally biased region" description="Low complexity" evidence="1">
    <location>
        <begin position="67"/>
        <end position="78"/>
    </location>
</feature>
<organism evidence="2 3">
    <name type="scientific">Venustampulla echinocandica</name>
    <dbReference type="NCBI Taxonomy" id="2656787"/>
    <lineage>
        <taxon>Eukaryota</taxon>
        <taxon>Fungi</taxon>
        <taxon>Dikarya</taxon>
        <taxon>Ascomycota</taxon>
        <taxon>Pezizomycotina</taxon>
        <taxon>Leotiomycetes</taxon>
        <taxon>Helotiales</taxon>
        <taxon>Pleuroascaceae</taxon>
        <taxon>Venustampulla</taxon>
    </lineage>
</organism>
<feature type="region of interest" description="Disordered" evidence="1">
    <location>
        <begin position="47"/>
        <end position="80"/>
    </location>
</feature>
<proteinExistence type="predicted"/>
<dbReference type="GeneID" id="43594642"/>
<keyword evidence="3" id="KW-1185">Reference proteome</keyword>
<evidence type="ECO:0000313" key="3">
    <source>
        <dbReference type="Proteomes" id="UP000254866"/>
    </source>
</evidence>
<reference evidence="2 3" key="1">
    <citation type="journal article" date="2018" name="IMA Fungus">
        <title>IMA Genome-F 9: Draft genome sequence of Annulohypoxylon stygium, Aspergillus mulundensis, Berkeleyomyces basicola (syn. Thielaviopsis basicola), Ceratocystis smalleyi, two Cercospora beticola strains, Coleophoma cylindrospora, Fusarium fracticaudum, Phialophora cf. hyalina, and Morchella septimelata.</title>
        <authorList>
            <person name="Wingfield B.D."/>
            <person name="Bills G.F."/>
            <person name="Dong Y."/>
            <person name="Huang W."/>
            <person name="Nel W.J."/>
            <person name="Swalarsk-Parry B.S."/>
            <person name="Vaghefi N."/>
            <person name="Wilken P.M."/>
            <person name="An Z."/>
            <person name="de Beer Z.W."/>
            <person name="De Vos L."/>
            <person name="Chen L."/>
            <person name="Duong T.A."/>
            <person name="Gao Y."/>
            <person name="Hammerbacher A."/>
            <person name="Kikkert J.R."/>
            <person name="Li Y."/>
            <person name="Li H."/>
            <person name="Li K."/>
            <person name="Li Q."/>
            <person name="Liu X."/>
            <person name="Ma X."/>
            <person name="Naidoo K."/>
            <person name="Pethybridge S.J."/>
            <person name="Sun J."/>
            <person name="Steenkamp E.T."/>
            <person name="van der Nest M.A."/>
            <person name="van Wyk S."/>
            <person name="Wingfield M.J."/>
            <person name="Xiong C."/>
            <person name="Yue Q."/>
            <person name="Zhang X."/>
        </authorList>
    </citation>
    <scope>NUCLEOTIDE SEQUENCE [LARGE SCALE GENOMIC DNA]</scope>
    <source>
        <strain evidence="2 3">BP 5553</strain>
    </source>
</reference>
<dbReference type="RefSeq" id="XP_031874470.1">
    <property type="nucleotide sequence ID" value="XM_032010416.1"/>
</dbReference>
<accession>A0A370U210</accession>
<dbReference type="EMBL" id="NPIC01000001">
    <property type="protein sequence ID" value="RDL41814.1"/>
    <property type="molecule type" value="Genomic_DNA"/>
</dbReference>
<dbReference type="Proteomes" id="UP000254866">
    <property type="component" value="Unassembled WGS sequence"/>
</dbReference>
<evidence type="ECO:0000256" key="1">
    <source>
        <dbReference type="SAM" id="MobiDB-lite"/>
    </source>
</evidence>
<comment type="caution">
    <text evidence="2">The sequence shown here is derived from an EMBL/GenBank/DDBJ whole genome shotgun (WGS) entry which is preliminary data.</text>
</comment>
<gene>
    <name evidence="2" type="ORF">BP5553_01793</name>
</gene>
<name>A0A370U210_9HELO</name>